<evidence type="ECO:0000313" key="3">
    <source>
        <dbReference type="Proteomes" id="UP000183208"/>
    </source>
</evidence>
<reference evidence="2 3" key="1">
    <citation type="submission" date="2016-10" db="EMBL/GenBank/DDBJ databases">
        <authorList>
            <person name="de Groot N.N."/>
        </authorList>
    </citation>
    <scope>NUCLEOTIDE SEQUENCE [LARGE SCALE GENOMIC DNA]</scope>
    <source>
        <strain evidence="2 3">GAS522</strain>
    </source>
</reference>
<protein>
    <submittedName>
        <fullName evidence="2">Uncharacterized protein</fullName>
    </submittedName>
</protein>
<organism evidence="2 3">
    <name type="scientific">Bradyrhizobium lablabi</name>
    <dbReference type="NCBI Taxonomy" id="722472"/>
    <lineage>
        <taxon>Bacteria</taxon>
        <taxon>Pseudomonadati</taxon>
        <taxon>Pseudomonadota</taxon>
        <taxon>Alphaproteobacteria</taxon>
        <taxon>Hyphomicrobiales</taxon>
        <taxon>Nitrobacteraceae</taxon>
        <taxon>Bradyrhizobium</taxon>
    </lineage>
</organism>
<evidence type="ECO:0000256" key="1">
    <source>
        <dbReference type="SAM" id="MobiDB-lite"/>
    </source>
</evidence>
<feature type="region of interest" description="Disordered" evidence="1">
    <location>
        <begin position="201"/>
        <end position="228"/>
    </location>
</feature>
<dbReference type="OrthoDB" id="7278537at2"/>
<dbReference type="AlphaFoldDB" id="A0A1H5JHR7"/>
<sequence>MAAFTWPKDKLGIINDALAQTGDNAVAVADDGSVEWNTCSPAYETGLAYACESHPWSWLTDVRTLQPAGNKPDDTQFDTAYNLPADLIHLILVRINSVPCAWGLLNNQLVVNAQGGPPPPTPPAVPLPLTIKGIFSTNSDPAVASTPTVVVALQMFVMSGIYRGMRKDTAEAGRLFSAAKQMLEEAKSRHDMQMPKRAPFNSRMTAVRRNRKPWRQTPSGWSGTGSPN</sequence>
<evidence type="ECO:0000313" key="2">
    <source>
        <dbReference type="EMBL" id="SEE52009.1"/>
    </source>
</evidence>
<dbReference type="RefSeq" id="WP_074830564.1">
    <property type="nucleotide sequence ID" value="NZ_FNTI01000001.1"/>
</dbReference>
<dbReference type="Proteomes" id="UP000183208">
    <property type="component" value="Unassembled WGS sequence"/>
</dbReference>
<name>A0A1H5JHR7_9BRAD</name>
<accession>A0A1H5JHR7</accession>
<proteinExistence type="predicted"/>
<dbReference type="EMBL" id="FNTI01000001">
    <property type="protein sequence ID" value="SEE52009.1"/>
    <property type="molecule type" value="Genomic_DNA"/>
</dbReference>
<gene>
    <name evidence="2" type="ORF">SAMN05444171_7832</name>
</gene>
<feature type="compositionally biased region" description="Polar residues" evidence="1">
    <location>
        <begin position="216"/>
        <end position="228"/>
    </location>
</feature>